<dbReference type="GeneID" id="29118957"/>
<dbReference type="AlphaFoldDB" id="A0A177DST0"/>
<accession>A0A177DST0</accession>
<dbReference type="Proteomes" id="UP000077248">
    <property type="component" value="Unassembled WGS sequence"/>
</dbReference>
<keyword evidence="2" id="KW-1185">Reference proteome</keyword>
<proteinExistence type="predicted"/>
<evidence type="ECO:0000313" key="2">
    <source>
        <dbReference type="Proteomes" id="UP000077248"/>
    </source>
</evidence>
<protein>
    <submittedName>
        <fullName evidence="1">Uncharacterized protein</fullName>
    </submittedName>
</protein>
<evidence type="ECO:0000313" key="1">
    <source>
        <dbReference type="EMBL" id="OAG21789.1"/>
    </source>
</evidence>
<dbReference type="RefSeq" id="XP_018387210.1">
    <property type="nucleotide sequence ID" value="XM_018533363.1"/>
</dbReference>
<organism evidence="1 2">
    <name type="scientific">Alternaria alternata</name>
    <name type="common">Alternaria rot fungus</name>
    <name type="synonym">Torula alternata</name>
    <dbReference type="NCBI Taxonomy" id="5599"/>
    <lineage>
        <taxon>Eukaryota</taxon>
        <taxon>Fungi</taxon>
        <taxon>Dikarya</taxon>
        <taxon>Ascomycota</taxon>
        <taxon>Pezizomycotina</taxon>
        <taxon>Dothideomycetes</taxon>
        <taxon>Pleosporomycetidae</taxon>
        <taxon>Pleosporales</taxon>
        <taxon>Pleosporineae</taxon>
        <taxon>Pleosporaceae</taxon>
        <taxon>Alternaria</taxon>
        <taxon>Alternaria sect. Alternaria</taxon>
        <taxon>Alternaria alternata complex</taxon>
    </lineage>
</organism>
<dbReference type="VEuPathDB" id="FungiDB:CC77DRAFT_839015"/>
<dbReference type="KEGG" id="aalt:CC77DRAFT_839015"/>
<gene>
    <name evidence="1" type="ORF">CC77DRAFT_839015</name>
</gene>
<dbReference type="EMBL" id="KV441476">
    <property type="protein sequence ID" value="OAG21789.1"/>
    <property type="molecule type" value="Genomic_DNA"/>
</dbReference>
<reference evidence="1 2" key="1">
    <citation type="submission" date="2016-05" db="EMBL/GenBank/DDBJ databases">
        <title>Comparative analysis of secretome profiles of manganese(II)-oxidizing ascomycete fungi.</title>
        <authorList>
            <consortium name="DOE Joint Genome Institute"/>
            <person name="Zeiner C.A."/>
            <person name="Purvine S.O."/>
            <person name="Zink E.M."/>
            <person name="Wu S."/>
            <person name="Pasa-Tolic L."/>
            <person name="Chaput D.L."/>
            <person name="Haridas S."/>
            <person name="Grigoriev I.V."/>
            <person name="Santelli C.M."/>
            <person name="Hansel C.M."/>
        </authorList>
    </citation>
    <scope>NUCLEOTIDE SEQUENCE [LARGE SCALE GENOMIC DNA]</scope>
    <source>
        <strain evidence="1 2">SRC1lrK2f</strain>
    </source>
</reference>
<name>A0A177DST0_ALTAL</name>
<sequence length="155" mass="17821">MILWFGKFGLTKHKHVIGVVSRSRFGAHLTRTLVRLRVDTLGAFFVPTTLLSHFGLKTHVRSRLRRLSTCDIAYGYKLHPKTTAHRRISKAGCIFLRIQKTDAFFAKSNDYLQFAYKGREYLGMLGHSGCNEVPKPPAKCVYDLAQYKKSRRVLY</sequence>